<dbReference type="RefSeq" id="WP_014025677.1">
    <property type="nucleotide sequence ID" value="NC_015931.1"/>
</dbReference>
<evidence type="ECO:0000313" key="1">
    <source>
        <dbReference type="EMBL" id="AEM38000.1"/>
    </source>
</evidence>
<evidence type="ECO:0000313" key="2">
    <source>
        <dbReference type="Proteomes" id="UP000001037"/>
    </source>
</evidence>
<sequence length="176" mass="19266">MGRIIEVRICMSGLKYGVVCEESCIRKNIGSFDVYVICHAGECDSSVRELAEKFDENVVRKLQAICTGVGGCSEIMIENESLCCRTRLENMPGLSSLISALKKKGIKVNVQRGQVVICAQLGDINEAAENIRSAFLLLESVYDTQRRIAEGVAKSIMAVEGERGGHKHERKQGGQS</sequence>
<reference evidence="1 2" key="1">
    <citation type="journal article" date="2011" name="Stand. Genomic Sci.">
        <title>Complete genome sequence of the hyperthermophilic chemolithoautotroph Pyrolobus fumarii type strain (1A).</title>
        <authorList>
            <person name="Anderson I."/>
            <person name="Goker M."/>
            <person name="Nolan M."/>
            <person name="Lucas S."/>
            <person name="Hammon N."/>
            <person name="Deshpande S."/>
            <person name="Cheng J.F."/>
            <person name="Tapia R."/>
            <person name="Han C."/>
            <person name="Goodwin L."/>
            <person name="Pitluck S."/>
            <person name="Huntemann M."/>
            <person name="Liolios K."/>
            <person name="Ivanova N."/>
            <person name="Pagani I."/>
            <person name="Mavromatis K."/>
            <person name="Ovchinikova G."/>
            <person name="Pati A."/>
            <person name="Chen A."/>
            <person name="Palaniappan K."/>
            <person name="Land M."/>
            <person name="Hauser L."/>
            <person name="Brambilla E.M."/>
            <person name="Huber H."/>
            <person name="Yasawong M."/>
            <person name="Rohde M."/>
            <person name="Spring S."/>
            <person name="Abt B."/>
            <person name="Sikorski J."/>
            <person name="Wirth R."/>
            <person name="Detter J.C."/>
            <person name="Woyke T."/>
            <person name="Bristow J."/>
            <person name="Eisen J.A."/>
            <person name="Markowitz V."/>
            <person name="Hugenholtz P."/>
            <person name="Kyrpides N.C."/>
            <person name="Klenk H.P."/>
            <person name="Lapidus A."/>
        </authorList>
    </citation>
    <scope>NUCLEOTIDE SEQUENCE [LARGE SCALE GENOMIC DNA]</scope>
    <source>
        <strain evidence="2">DSM 11204 / 1A</strain>
    </source>
</reference>
<dbReference type="KEGG" id="pfm:Pyrfu_0128"/>
<dbReference type="AlphaFoldDB" id="G0EEF9"/>
<name>G0EEF9_PYRF1</name>
<proteinExistence type="predicted"/>
<dbReference type="STRING" id="694429.Pyrfu_0128"/>
<dbReference type="InParanoid" id="G0EEF9"/>
<protein>
    <submittedName>
        <fullName evidence="1">Uncharacterized protein</fullName>
    </submittedName>
</protein>
<dbReference type="Proteomes" id="UP000001037">
    <property type="component" value="Chromosome"/>
</dbReference>
<dbReference type="GeneID" id="11139762"/>
<dbReference type="EMBL" id="CP002838">
    <property type="protein sequence ID" value="AEM38000.1"/>
    <property type="molecule type" value="Genomic_DNA"/>
</dbReference>
<dbReference type="HOGENOM" id="CLU_1521928_0_0_2"/>
<organism evidence="1 2">
    <name type="scientific">Pyrolobus fumarii (strain DSM 11204 / 1A)</name>
    <dbReference type="NCBI Taxonomy" id="694429"/>
    <lineage>
        <taxon>Archaea</taxon>
        <taxon>Thermoproteota</taxon>
        <taxon>Thermoprotei</taxon>
        <taxon>Desulfurococcales</taxon>
        <taxon>Pyrodictiaceae</taxon>
        <taxon>Pyrolobus</taxon>
    </lineage>
</organism>
<accession>G0EEF9</accession>
<keyword evidence="2" id="KW-1185">Reference proteome</keyword>
<gene>
    <name evidence="1" type="ordered locus">Pyrfu_0128</name>
</gene>